<reference evidence="2 3" key="1">
    <citation type="submission" date="2017-10" db="EMBL/GenBank/DDBJ databases">
        <title>Sequencing the genomes of 1000 actinobacteria strains.</title>
        <authorList>
            <person name="Klenk H.-P."/>
        </authorList>
    </citation>
    <scope>NUCLEOTIDE SEQUENCE [LARGE SCALE GENOMIC DNA]</scope>
    <source>
        <strain evidence="2 3">DSM 21574</strain>
    </source>
</reference>
<keyword evidence="1" id="KW-0732">Signal</keyword>
<feature type="chain" id="PRO_5038894329" evidence="1">
    <location>
        <begin position="29"/>
        <end position="238"/>
    </location>
</feature>
<gene>
    <name evidence="2" type="ORF">ATL41_1703</name>
</gene>
<comment type="caution">
    <text evidence="2">The sequence shown here is derived from an EMBL/GenBank/DDBJ whole genome shotgun (WGS) entry which is preliminary data.</text>
</comment>
<accession>A0A2A9EFG0</accession>
<keyword evidence="3" id="KW-1185">Reference proteome</keyword>
<dbReference type="RefSeq" id="WP_098458076.1">
    <property type="nucleotide sequence ID" value="NZ_PDJH01000001.1"/>
</dbReference>
<evidence type="ECO:0000313" key="2">
    <source>
        <dbReference type="EMBL" id="PFG36960.1"/>
    </source>
</evidence>
<evidence type="ECO:0000256" key="1">
    <source>
        <dbReference type="SAM" id="SignalP"/>
    </source>
</evidence>
<protein>
    <submittedName>
        <fullName evidence="2">Uncharacterized protein</fullName>
    </submittedName>
</protein>
<name>A0A2A9EFG0_9MICO</name>
<proteinExistence type="predicted"/>
<sequence>MSVITSGARKLVATAATSALILTGAAVAAAPAGAATAKPTVTIGKIASVSVVEGATATIKPVVKTKGNVKVTSKTVTVTKDGKTVAKNKKSAKLGAGTYTVTTTVKYKTATTKRTNKKVKVALEDGMAPMMCKTSKVKKIKKFEMITHMADVACTDPKSKGTVRYSDVYFGYNKQDRAWYGADARGNAIAFEDLHRTKSQESYVIPVGTLKVSVKTTKKVWSKVKTKKSTQTLTITTK</sequence>
<dbReference type="EMBL" id="PDJH01000001">
    <property type="protein sequence ID" value="PFG36960.1"/>
    <property type="molecule type" value="Genomic_DNA"/>
</dbReference>
<feature type="signal peptide" evidence="1">
    <location>
        <begin position="1"/>
        <end position="28"/>
    </location>
</feature>
<organism evidence="2 3">
    <name type="scientific">Flavimobilis soli</name>
    <dbReference type="NCBI Taxonomy" id="442709"/>
    <lineage>
        <taxon>Bacteria</taxon>
        <taxon>Bacillati</taxon>
        <taxon>Actinomycetota</taxon>
        <taxon>Actinomycetes</taxon>
        <taxon>Micrococcales</taxon>
        <taxon>Jonesiaceae</taxon>
        <taxon>Flavimobilis</taxon>
    </lineage>
</organism>
<dbReference type="Proteomes" id="UP000221394">
    <property type="component" value="Unassembled WGS sequence"/>
</dbReference>
<evidence type="ECO:0000313" key="3">
    <source>
        <dbReference type="Proteomes" id="UP000221394"/>
    </source>
</evidence>
<dbReference type="AlphaFoldDB" id="A0A2A9EFG0"/>